<keyword evidence="3 7" id="KW-0812">Transmembrane</keyword>
<evidence type="ECO:0000256" key="6">
    <source>
        <dbReference type="SAM" id="MobiDB-lite"/>
    </source>
</evidence>
<feature type="domain" description="Phosphatidic acid phosphatase type 2/haloperoxidase" evidence="8">
    <location>
        <begin position="140"/>
        <end position="292"/>
    </location>
</feature>
<evidence type="ECO:0000256" key="3">
    <source>
        <dbReference type="ARBA" id="ARBA00022692"/>
    </source>
</evidence>
<dbReference type="GO" id="GO:0006644">
    <property type="term" value="P:phospholipid metabolic process"/>
    <property type="evidence" value="ECO:0007669"/>
    <property type="project" value="InterPro"/>
</dbReference>
<dbReference type="PANTHER" id="PTHR10165">
    <property type="entry name" value="LIPID PHOSPHATE PHOSPHATASE"/>
    <property type="match status" value="1"/>
</dbReference>
<feature type="transmembrane region" description="Helical" evidence="7">
    <location>
        <begin position="274"/>
        <end position="294"/>
    </location>
</feature>
<name>A0A550CYE4_9AGAR</name>
<keyword evidence="5 7" id="KW-0472">Membrane</keyword>
<evidence type="ECO:0000259" key="8">
    <source>
        <dbReference type="SMART" id="SM00014"/>
    </source>
</evidence>
<dbReference type="GO" id="GO:0004601">
    <property type="term" value="F:peroxidase activity"/>
    <property type="evidence" value="ECO:0007669"/>
    <property type="project" value="UniProtKB-KW"/>
</dbReference>
<evidence type="ECO:0000256" key="2">
    <source>
        <dbReference type="ARBA" id="ARBA00008816"/>
    </source>
</evidence>
<feature type="transmembrane region" description="Helical" evidence="7">
    <location>
        <begin position="107"/>
        <end position="127"/>
    </location>
</feature>
<reference evidence="9 10" key="1">
    <citation type="journal article" date="2019" name="New Phytol.">
        <title>Comparative genomics reveals unique wood-decay strategies and fruiting body development in the Schizophyllaceae.</title>
        <authorList>
            <person name="Almasi E."/>
            <person name="Sahu N."/>
            <person name="Krizsan K."/>
            <person name="Balint B."/>
            <person name="Kovacs G.M."/>
            <person name="Kiss B."/>
            <person name="Cseklye J."/>
            <person name="Drula E."/>
            <person name="Henrissat B."/>
            <person name="Nagy I."/>
            <person name="Chovatia M."/>
            <person name="Adam C."/>
            <person name="LaButti K."/>
            <person name="Lipzen A."/>
            <person name="Riley R."/>
            <person name="Grigoriev I.V."/>
            <person name="Nagy L.G."/>
        </authorList>
    </citation>
    <scope>NUCLEOTIDE SEQUENCE [LARGE SCALE GENOMIC DNA]</scope>
    <source>
        <strain evidence="9 10">NL-1724</strain>
    </source>
</reference>
<keyword evidence="10" id="KW-1185">Reference proteome</keyword>
<dbReference type="STRING" id="97359.A0A550CYE4"/>
<dbReference type="SUPFAM" id="SSF48317">
    <property type="entry name" value="Acid phosphatase/Vanadium-dependent haloperoxidase"/>
    <property type="match status" value="1"/>
</dbReference>
<dbReference type="PANTHER" id="PTHR10165:SF84">
    <property type="entry name" value="PHOSPHATIDIC ACID PHOSPHATASE BETA"/>
    <property type="match status" value="1"/>
</dbReference>
<dbReference type="GO" id="GO:0016020">
    <property type="term" value="C:membrane"/>
    <property type="evidence" value="ECO:0007669"/>
    <property type="project" value="UniProtKB-SubCell"/>
</dbReference>
<feature type="transmembrane region" description="Helical" evidence="7">
    <location>
        <begin position="246"/>
        <end position="268"/>
    </location>
</feature>
<dbReference type="Proteomes" id="UP000320762">
    <property type="component" value="Unassembled WGS sequence"/>
</dbReference>
<proteinExistence type="inferred from homology"/>
<feature type="transmembrane region" description="Helical" evidence="7">
    <location>
        <begin position="139"/>
        <end position="158"/>
    </location>
</feature>
<dbReference type="EMBL" id="VDMD01000001">
    <property type="protein sequence ID" value="TRM69778.1"/>
    <property type="molecule type" value="Genomic_DNA"/>
</dbReference>
<dbReference type="GO" id="GO:0046839">
    <property type="term" value="P:phospholipid dephosphorylation"/>
    <property type="evidence" value="ECO:0007669"/>
    <property type="project" value="TreeGrafter"/>
</dbReference>
<accession>A0A550CYE4</accession>
<comment type="subcellular location">
    <subcellularLocation>
        <location evidence="1">Membrane</location>
        <topology evidence="1">Multi-pass membrane protein</topology>
    </subcellularLocation>
</comment>
<dbReference type="CDD" id="cd03390">
    <property type="entry name" value="PAP2_containing_1_like"/>
    <property type="match status" value="1"/>
</dbReference>
<evidence type="ECO:0000256" key="5">
    <source>
        <dbReference type="ARBA" id="ARBA00023136"/>
    </source>
</evidence>
<comment type="similarity">
    <text evidence="2">Belongs to the PA-phosphatase related phosphoesterase family.</text>
</comment>
<evidence type="ECO:0000256" key="4">
    <source>
        <dbReference type="ARBA" id="ARBA00022989"/>
    </source>
</evidence>
<protein>
    <submittedName>
        <fullName evidence="9">Phosphatidic acid phosphatase type 2/haloperoxidase</fullName>
    </submittedName>
</protein>
<feature type="compositionally biased region" description="Low complexity" evidence="6">
    <location>
        <begin position="383"/>
        <end position="397"/>
    </location>
</feature>
<sequence>MHDIFSRPKFPNAADKANGPDKEKGVSVLKRLSQRRHLAWLATLPSWNQLFGDAWRDLLTMTLVGVVGLVFHFDNVVIGGNDLSFMIWNERNEFVAYEVGKPRLDNIIHIWLSALLAILVPSVFFVLAQIRVRSVYDLYVAFWMNLRAIVVGSLFQVMNKSLIGGLRPHFLAVCEPNPSVGPGDGAGYHGLYFTWEICQGAKRSWIKDAVKSWPSGHTTVAFAGFTTLSLYLNGKLKIFSDERAMVWKLFLFFAPLLGACLIGGAMILDHSHHWYDVFGGAVIGICSAFTGYRANYASIWDYRFNHIPLQRAKVRWNHRGDAAPSGHFVYSTAPESRFPDFAHGHEMKWAAGGAPGDAAEWNDVQRRPGQQGRWRRPTEAAAPSYTSPTVVPSSEVSHIPDSHDTLQATPV</sequence>
<dbReference type="OrthoDB" id="10030083at2759"/>
<feature type="region of interest" description="Disordered" evidence="6">
    <location>
        <begin position="352"/>
        <end position="411"/>
    </location>
</feature>
<evidence type="ECO:0000313" key="9">
    <source>
        <dbReference type="EMBL" id="TRM69778.1"/>
    </source>
</evidence>
<organism evidence="9 10">
    <name type="scientific">Schizophyllum amplum</name>
    <dbReference type="NCBI Taxonomy" id="97359"/>
    <lineage>
        <taxon>Eukaryota</taxon>
        <taxon>Fungi</taxon>
        <taxon>Dikarya</taxon>
        <taxon>Basidiomycota</taxon>
        <taxon>Agaricomycotina</taxon>
        <taxon>Agaricomycetes</taxon>
        <taxon>Agaricomycetidae</taxon>
        <taxon>Agaricales</taxon>
        <taxon>Schizophyllaceae</taxon>
        <taxon>Schizophyllum</taxon>
    </lineage>
</organism>
<dbReference type="SMART" id="SM00014">
    <property type="entry name" value="acidPPc"/>
    <property type="match status" value="1"/>
</dbReference>
<dbReference type="Pfam" id="PF01569">
    <property type="entry name" value="PAP2"/>
    <property type="match status" value="1"/>
</dbReference>
<feature type="region of interest" description="Disordered" evidence="6">
    <location>
        <begin position="1"/>
        <end position="23"/>
    </location>
</feature>
<dbReference type="Gene3D" id="1.20.144.10">
    <property type="entry name" value="Phosphatidic acid phosphatase type 2/haloperoxidase"/>
    <property type="match status" value="1"/>
</dbReference>
<dbReference type="AlphaFoldDB" id="A0A550CYE4"/>
<keyword evidence="4 7" id="KW-1133">Transmembrane helix</keyword>
<keyword evidence="9" id="KW-0575">Peroxidase</keyword>
<dbReference type="GO" id="GO:0008195">
    <property type="term" value="F:phosphatidate phosphatase activity"/>
    <property type="evidence" value="ECO:0007669"/>
    <property type="project" value="TreeGrafter"/>
</dbReference>
<gene>
    <name evidence="9" type="ORF">BD626DRAFT_533315</name>
</gene>
<keyword evidence="9" id="KW-0560">Oxidoreductase</keyword>
<evidence type="ECO:0000313" key="10">
    <source>
        <dbReference type="Proteomes" id="UP000320762"/>
    </source>
</evidence>
<feature type="transmembrane region" description="Helical" evidence="7">
    <location>
        <begin position="215"/>
        <end position="234"/>
    </location>
</feature>
<evidence type="ECO:0000256" key="7">
    <source>
        <dbReference type="SAM" id="Phobius"/>
    </source>
</evidence>
<feature type="transmembrane region" description="Helical" evidence="7">
    <location>
        <begin position="58"/>
        <end position="78"/>
    </location>
</feature>
<dbReference type="InterPro" id="IPR043216">
    <property type="entry name" value="PAP-like"/>
</dbReference>
<evidence type="ECO:0000256" key="1">
    <source>
        <dbReference type="ARBA" id="ARBA00004141"/>
    </source>
</evidence>
<comment type="caution">
    <text evidence="9">The sequence shown here is derived from an EMBL/GenBank/DDBJ whole genome shotgun (WGS) entry which is preliminary data.</text>
</comment>
<dbReference type="InterPro" id="IPR036938">
    <property type="entry name" value="PAP2/HPO_sf"/>
</dbReference>
<dbReference type="InterPro" id="IPR000326">
    <property type="entry name" value="PAP2/HPO"/>
</dbReference>